<feature type="domain" description="FlgD/Vpr Ig-like" evidence="2">
    <location>
        <begin position="1616"/>
        <end position="1678"/>
    </location>
</feature>
<dbReference type="InterPro" id="IPR025965">
    <property type="entry name" value="FlgD/Vpr_Ig-like"/>
</dbReference>
<dbReference type="EMBL" id="UINC01000705">
    <property type="protein sequence ID" value="SUZ59878.1"/>
    <property type="molecule type" value="Genomic_DNA"/>
</dbReference>
<evidence type="ECO:0000259" key="2">
    <source>
        <dbReference type="Pfam" id="PF13860"/>
    </source>
</evidence>
<name>A0A381P117_9ZZZZ</name>
<organism evidence="3">
    <name type="scientific">marine metagenome</name>
    <dbReference type="NCBI Taxonomy" id="408172"/>
    <lineage>
        <taxon>unclassified sequences</taxon>
        <taxon>metagenomes</taxon>
        <taxon>ecological metagenomes</taxon>
    </lineage>
</organism>
<evidence type="ECO:0000313" key="3">
    <source>
        <dbReference type="EMBL" id="SUZ59878.1"/>
    </source>
</evidence>
<dbReference type="NCBIfam" id="TIGR04183">
    <property type="entry name" value="Por_Secre_tail"/>
    <property type="match status" value="1"/>
</dbReference>
<reference evidence="3" key="1">
    <citation type="submission" date="2018-05" db="EMBL/GenBank/DDBJ databases">
        <authorList>
            <person name="Lanie J.A."/>
            <person name="Ng W.-L."/>
            <person name="Kazmierczak K.M."/>
            <person name="Andrzejewski T.M."/>
            <person name="Davidsen T.M."/>
            <person name="Wayne K.J."/>
            <person name="Tettelin H."/>
            <person name="Glass J.I."/>
            <person name="Rusch D."/>
            <person name="Podicherti R."/>
            <person name="Tsui H.-C.T."/>
            <person name="Winkler M.E."/>
        </authorList>
    </citation>
    <scope>NUCLEOTIDE SEQUENCE</scope>
</reference>
<dbReference type="Gene3D" id="2.60.40.4070">
    <property type="match status" value="1"/>
</dbReference>
<feature type="region of interest" description="Disordered" evidence="1">
    <location>
        <begin position="406"/>
        <end position="434"/>
    </location>
</feature>
<dbReference type="InterPro" id="IPR026444">
    <property type="entry name" value="Secre_tail"/>
</dbReference>
<dbReference type="Pfam" id="PF13860">
    <property type="entry name" value="FlgD_ig"/>
    <property type="match status" value="1"/>
</dbReference>
<gene>
    <name evidence="3" type="ORF">METZ01_LOCUS12732</name>
</gene>
<proteinExistence type="predicted"/>
<evidence type="ECO:0000256" key="1">
    <source>
        <dbReference type="SAM" id="MobiDB-lite"/>
    </source>
</evidence>
<accession>A0A381P117</accession>
<protein>
    <recommendedName>
        <fullName evidence="2">FlgD/Vpr Ig-like domain-containing protein</fullName>
    </recommendedName>
</protein>
<sequence length="1690" mass="187634">MKRQMLFLSQILIAGLIHLTTAQSTSITSTSYDAGSNVLTITFSDSIYTNNILLGRMTFDDDNGGPKPDVLFSGGTILNEAPHSDTLQISLIYGGIIDQWENRNIWGNDLSLVNAIEALDLSSLKLVIEEGTFIRDNAEPFEDTDGNGVYSPVEQFTDLNDNGIWDGAEEFTDLNGNSTWDDAEQFTDLNDNGIWDGAEEFTDCGVNNNGVYICDDDSGWNESFGNGVCDGVESFEDGYFLFPEDGFWNFNDNNGNGVCDNAGPPPLWECEPFIDVEPLNGLCDQEFDSDGDGIWFTGEELADLNGNSTWDDAEEFTDLNGDSLWTPAEPLVDFDSDNEFDEVSEEFTDLNDNGIWDQYEPNSFISIDVSVSGQDVSPVLSSANYDANINVLTLVFDKLVQFDQIPEDETFPPGQNRPGNGNLDSGEDRNGNGVLDKETNINIFKVGFADNIGSTKTLEGLGSLVQTTDSDTMEILLTRNDSKSLETMLDISSMSVNLSEGAFMDTLYNPSEMSTLPITSTLDSLPLLADSAMYNISENSLFIFFRSKETNKRRVVVTPPYPAPIYSKISLSVGDVSMNLSGINGTPFASPNDIFLRIGQLILSDQKELEMLIDEMDTEGALSLTIDEYAVYDENNNGNLQVVDLPVTIISLNDFDKQPPQIIPSGLVYDADTDILTLPWDMEVGFFNEVPIPERSEVSGDSNMEGFALFDGSEDSLITFGQGEIYYLTARDTTFIKLSEADAELLENYPNRSTLTFTVEPFTFYSAGTYNNGNKAVTEDSLFSVHYSIDETAPKVNEVLFNVVDSTLAITLDELVMVDLLYPEKLAFGGIEIDGEIVVDSGAQYVSNFSVKISSDTYDEIISLDDDVKISPLFQSADSAFVNADSTFSGWIDWQANYGRKFWIQSFEAFPPAPDLVFASLRSVGVNCEIYVDDQAWKTKIDSADLVAIVTAFDEMAPNDSSKGIADALREFLGRGEKDTDNNGKISFVFTDIFDEYGKGRNDTKSSLYVHGYSTILDTLDGAPYSNHGDIIYLDTDPMSLNADDQDLRATYNALVQEHARMIMQHNQPDQENWVIEGISAVLQKKMAGDVKFFGRSTAPAITAGNQLTYIATGYQSLKGRKDKWNVYLFLSYLQEKYSISGTGWDIIQAIARSDSVGIKAISDALVTLDINIDIKDIFSDYGMACYLDAVQSDSMYNSRYSFEGFDLQTPPSGKPAVLLSWDASIGKESPYTKKDILPWSYNYLIMRGYSFDVDNNFNSYLSPDLDDEDSLVFNGYAGISFRMKKLTLKSGFMDPMNSDYEVYDFELDEQTSYGTLPVTTDPLFTFKDTLDNALYGVQNIILMIAKTDDAQPPATYDFAVSNIVSVPDFSDLFAYQNPGIQNYLDVYVVSQRRVFDQLGNEEPIVEYSVTTGDSGSIALSELTSYGSDLVIYHTSKELTLEGSYNFTYQGIDQSGNLFERDSLTIVVDYYDPGSSSRIVAGNAEYNLQRESLGTPLMIAAGVVPIERSLSLPEDFTPVSDIIMFGPSDQKINRSATVTFFLNEVDQTMSIYELYKGEWRNIGAEIIENSLQAKTNSLGQFIVLSGIHGDLYRDLILPKHYTLFQNYPNPFNPSTNFAFDLPEQGYVTLVVYDIMGKEIARIFDGDLSGGYYKFNWDGRQRSGAMPSSGVYFFQLTANDFQQTKKMLIIK</sequence>